<evidence type="ECO:0000256" key="2">
    <source>
        <dbReference type="SAM" id="Phobius"/>
    </source>
</evidence>
<feature type="transmembrane region" description="Helical" evidence="2">
    <location>
        <begin position="273"/>
        <end position="292"/>
    </location>
</feature>
<keyword evidence="2" id="KW-0472">Membrane</keyword>
<evidence type="ECO:0000256" key="1">
    <source>
        <dbReference type="SAM" id="MobiDB-lite"/>
    </source>
</evidence>
<keyword evidence="2" id="KW-1133">Transmembrane helix</keyword>
<proteinExistence type="predicted"/>
<dbReference type="AlphaFoldDB" id="A0A1A8WFL4"/>
<gene>
    <name evidence="3" type="ORF">POVCU2_0069670</name>
</gene>
<dbReference type="InterPro" id="IPR008780">
    <property type="entry name" value="Plasmodium_Vir"/>
</dbReference>
<dbReference type="Pfam" id="PF05795">
    <property type="entry name" value="Plasmodium_Vir"/>
    <property type="match status" value="1"/>
</dbReference>
<keyword evidence="2" id="KW-0812">Transmembrane</keyword>
<dbReference type="EMBL" id="FLQU01001171">
    <property type="protein sequence ID" value="SBS91744.1"/>
    <property type="molecule type" value="Genomic_DNA"/>
</dbReference>
<evidence type="ECO:0000313" key="3">
    <source>
        <dbReference type="EMBL" id="SBS91744.1"/>
    </source>
</evidence>
<protein>
    <submittedName>
        <fullName evidence="3">PIR Superfamily Protein</fullName>
    </submittedName>
</protein>
<evidence type="ECO:0000313" key="4">
    <source>
        <dbReference type="Proteomes" id="UP000078560"/>
    </source>
</evidence>
<feature type="region of interest" description="Disordered" evidence="1">
    <location>
        <begin position="222"/>
        <end position="268"/>
    </location>
</feature>
<dbReference type="Proteomes" id="UP000078560">
    <property type="component" value="Unassembled WGS sequence"/>
</dbReference>
<name>A0A1A8WFL4_PLAOA</name>
<sequence length="346" mass="40028">MDGNAINERFDLFDEYSSNNDLYDEIKIDIWHLYDSFPNEVIPQNTTDRNFIVNDCLRLRKYLMKFGSKEKCQTKNCCAYINYLLNYGIRNSYESQNSIFQFYTKYMNDNSNKDIKELCGSEINDMDKDKYEKTKKLYGLYLVYKGLLSSQTSMTCSRANSCVSIYNNIIADYPDLNDIKFCKALNNFKTVFEDNKVISTNQCHAVHPNGFRLQNACIHPQEQSRDTDLHPQQSDGQVKKEEAPGKQSFPEAQQTGKETEEQSSSYSSSGTTVPIAFFSSGIGALLILLSFYKFTPFGQLLRLKIQKFKGTSDHLDGEQYEMQQNYSEYEERNAEYNGYNISYNSL</sequence>
<accession>A0A1A8WFL4</accession>
<organism evidence="3 4">
    <name type="scientific">Plasmodium ovale curtisi</name>
    <dbReference type="NCBI Taxonomy" id="864141"/>
    <lineage>
        <taxon>Eukaryota</taxon>
        <taxon>Sar</taxon>
        <taxon>Alveolata</taxon>
        <taxon>Apicomplexa</taxon>
        <taxon>Aconoidasida</taxon>
        <taxon>Haemosporida</taxon>
        <taxon>Plasmodiidae</taxon>
        <taxon>Plasmodium</taxon>
        <taxon>Plasmodium (Plasmodium)</taxon>
    </lineage>
</organism>
<reference evidence="4" key="1">
    <citation type="submission" date="2016-05" db="EMBL/GenBank/DDBJ databases">
        <authorList>
            <person name="Naeem Raeece"/>
        </authorList>
    </citation>
    <scope>NUCLEOTIDE SEQUENCE [LARGE SCALE GENOMIC DNA]</scope>
</reference>